<sequence length="357" mass="41354">MSRLMKFASIFLMILLFLILSACQNQEDKNEASSDVDEKQTESGENKVEEEYTQPESDANKQEKENAQPEVFQLRNEKYYIHGITLGDDKDVVLEKLGEPDEEKEDSSELNPADYVLSFDNLEIYITDNQVVRMFISTNQGYFNRVFYDDYPNPAEKYISEDGSMYYLYKEETEQLIYAKLGENDEFMIFFDYADGNFQHNLETGWIKNVNSVDSSSADQDQVSYAPYGNSRFGFTFEYPQEYTVDPPPTNGDGVTIHNEDFKLLAYGGHTNILRDGETVNTYYEEDLAQISVPISYNRLKDNWYVLSYKEGELINYKKFFFSENAFNTFLITYPASKQDLYGPITTHISESFVPGF</sequence>
<dbReference type="EMBL" id="FOBW01000001">
    <property type="protein sequence ID" value="SEM23124.1"/>
    <property type="molecule type" value="Genomic_DNA"/>
</dbReference>
<dbReference type="PROSITE" id="PS51257">
    <property type="entry name" value="PROKAR_LIPOPROTEIN"/>
    <property type="match status" value="1"/>
</dbReference>
<proteinExistence type="predicted"/>
<keyword evidence="4" id="KW-1185">Reference proteome</keyword>
<dbReference type="RefSeq" id="WP_090740818.1">
    <property type="nucleotide sequence ID" value="NZ_FOBW01000001.1"/>
</dbReference>
<evidence type="ECO:0000313" key="3">
    <source>
        <dbReference type="EMBL" id="SEM23124.1"/>
    </source>
</evidence>
<dbReference type="OrthoDB" id="1957749at2"/>
<feature type="signal peptide" evidence="2">
    <location>
        <begin position="1"/>
        <end position="22"/>
    </location>
</feature>
<accession>A0A1H7WP38</accession>
<evidence type="ECO:0000313" key="4">
    <source>
        <dbReference type="Proteomes" id="UP000198553"/>
    </source>
</evidence>
<gene>
    <name evidence="3" type="ORF">SAMN05192533_101523</name>
</gene>
<feature type="compositionally biased region" description="Basic and acidic residues" evidence="1">
    <location>
        <begin position="29"/>
        <end position="50"/>
    </location>
</feature>
<keyword evidence="2" id="KW-0732">Signal</keyword>
<evidence type="ECO:0000256" key="1">
    <source>
        <dbReference type="SAM" id="MobiDB-lite"/>
    </source>
</evidence>
<dbReference type="AlphaFoldDB" id="A0A1H7WP38"/>
<evidence type="ECO:0000256" key="2">
    <source>
        <dbReference type="SAM" id="SignalP"/>
    </source>
</evidence>
<organism evidence="3 4">
    <name type="scientific">Mesobacillus persicus</name>
    <dbReference type="NCBI Taxonomy" id="930146"/>
    <lineage>
        <taxon>Bacteria</taxon>
        <taxon>Bacillati</taxon>
        <taxon>Bacillota</taxon>
        <taxon>Bacilli</taxon>
        <taxon>Bacillales</taxon>
        <taxon>Bacillaceae</taxon>
        <taxon>Mesobacillus</taxon>
    </lineage>
</organism>
<dbReference type="STRING" id="930146.SAMN05192533_101523"/>
<name>A0A1H7WP38_9BACI</name>
<protein>
    <submittedName>
        <fullName evidence="3">Uncharacterized protein</fullName>
    </submittedName>
</protein>
<feature type="region of interest" description="Disordered" evidence="1">
    <location>
        <begin position="29"/>
        <end position="66"/>
    </location>
</feature>
<feature type="chain" id="PRO_5038551738" evidence="2">
    <location>
        <begin position="23"/>
        <end position="357"/>
    </location>
</feature>
<dbReference type="Proteomes" id="UP000198553">
    <property type="component" value="Unassembled WGS sequence"/>
</dbReference>
<reference evidence="4" key="1">
    <citation type="submission" date="2016-10" db="EMBL/GenBank/DDBJ databases">
        <authorList>
            <person name="Varghese N."/>
            <person name="Submissions S."/>
        </authorList>
    </citation>
    <scope>NUCLEOTIDE SEQUENCE [LARGE SCALE GENOMIC DNA]</scope>
    <source>
        <strain evidence="4">B48,IBRC-M 10115,DSM 25386,CECT 8001</strain>
    </source>
</reference>